<evidence type="ECO:0000313" key="6">
    <source>
        <dbReference type="EMBL" id="MFC5144779.1"/>
    </source>
</evidence>
<dbReference type="InterPro" id="IPR014729">
    <property type="entry name" value="Rossmann-like_a/b/a_fold"/>
</dbReference>
<comment type="caution">
    <text evidence="6">The sequence shown here is derived from an EMBL/GenBank/DDBJ whole genome shotgun (WGS) entry which is preliminary data.</text>
</comment>
<name>A0ABV9ZZI1_9ACTN</name>
<keyword evidence="3" id="KW-0061">Asparagine biosynthesis</keyword>
<dbReference type="Gene3D" id="3.40.50.620">
    <property type="entry name" value="HUPs"/>
    <property type="match status" value="1"/>
</dbReference>
<keyword evidence="7" id="KW-1185">Reference proteome</keyword>
<dbReference type="SUPFAM" id="SSF52402">
    <property type="entry name" value="Adenine nucleotide alpha hydrolases-like"/>
    <property type="match status" value="1"/>
</dbReference>
<proteinExistence type="predicted"/>
<dbReference type="Proteomes" id="UP001596222">
    <property type="component" value="Unassembled WGS sequence"/>
</dbReference>
<evidence type="ECO:0000256" key="5">
    <source>
        <dbReference type="SAM" id="MobiDB-lite"/>
    </source>
</evidence>
<dbReference type="InterPro" id="IPR051786">
    <property type="entry name" value="ASN_synthetase/amidase"/>
</dbReference>
<evidence type="ECO:0000256" key="2">
    <source>
        <dbReference type="ARBA" id="ARBA00012737"/>
    </source>
</evidence>
<accession>A0ABV9ZZI1</accession>
<sequence>MRRLPAPATDPVRPRPAGPAAPPGPYVHLRAAADGVRVHGMRSACLGGGGRDGAGARGEPFARWEWDGGCLTVGNDRYGMFPLYYWAGPGRIAVSPRIGDLLALGAPADLDHDALAVFLRMGFFVGEDTPFASVRALPPDARLRWSPGSFRLTSGQVVPSRRETGRARAVDDCVELFRQAIGRRMPDGEYVLPLRGGRDSRHILLELARRGARPRLAVTTAEFVEHDADARIARHVAEATGTPHRIVPRPRSQLRAELVANRAQQMCTTEGAWLLPVSRSLDGRTPLTYDGLGAAALSHSPFLNLAREQPATGGDALALARWLLMSGRRDRFLPALLDEEGMARFSARRAADRLATELRRHTEAAFPLMSFYFWNRTRRAVAAHTCTLLGRGGRLPVRTPFLDHDLFDLLASLPPEVLIDGGFHTEVIRRAYPRHAHLPYADEPTPHGPRFVWGRVRYLTDTLAHVARHDRHWWHGCGGLLPRLLSRHGEGSGTRAVNRLLPFAVYLLQLDDLSRTSAAAGSSAGTEAGA</sequence>
<evidence type="ECO:0000256" key="3">
    <source>
        <dbReference type="ARBA" id="ARBA00022888"/>
    </source>
</evidence>
<comment type="pathway">
    <text evidence="1">Amino-acid biosynthesis; L-asparagine biosynthesis; L-asparagine from L-aspartate (L-Gln route): step 1/1.</text>
</comment>
<dbReference type="Gene3D" id="3.60.20.10">
    <property type="entry name" value="Glutamine Phosphoribosylpyrophosphate, subunit 1, domain 1"/>
    <property type="match status" value="1"/>
</dbReference>
<reference evidence="7" key="1">
    <citation type="journal article" date="2019" name="Int. J. Syst. Evol. Microbiol.">
        <title>The Global Catalogue of Microorganisms (GCM) 10K type strain sequencing project: providing services to taxonomists for standard genome sequencing and annotation.</title>
        <authorList>
            <consortium name="The Broad Institute Genomics Platform"/>
            <consortium name="The Broad Institute Genome Sequencing Center for Infectious Disease"/>
            <person name="Wu L."/>
            <person name="Ma J."/>
        </authorList>
    </citation>
    <scope>NUCLEOTIDE SEQUENCE [LARGE SCALE GENOMIC DNA]</scope>
    <source>
        <strain evidence="7">CGMCC 4.1641</strain>
    </source>
</reference>
<organism evidence="6 7">
    <name type="scientific">Streptomyces aureoversilis</name>
    <dbReference type="NCBI Taxonomy" id="67277"/>
    <lineage>
        <taxon>Bacteria</taxon>
        <taxon>Bacillati</taxon>
        <taxon>Actinomycetota</taxon>
        <taxon>Actinomycetes</taxon>
        <taxon>Kitasatosporales</taxon>
        <taxon>Streptomycetaceae</taxon>
        <taxon>Streptomyces</taxon>
    </lineage>
</organism>
<evidence type="ECO:0000256" key="4">
    <source>
        <dbReference type="ARBA" id="ARBA00048741"/>
    </source>
</evidence>
<feature type="region of interest" description="Disordered" evidence="5">
    <location>
        <begin position="1"/>
        <end position="24"/>
    </location>
</feature>
<dbReference type="PANTHER" id="PTHR43284">
    <property type="entry name" value="ASPARAGINE SYNTHETASE (GLUTAMINE-HYDROLYZING)"/>
    <property type="match status" value="1"/>
</dbReference>
<keyword evidence="3" id="KW-0028">Amino-acid biosynthesis</keyword>
<feature type="compositionally biased region" description="Pro residues" evidence="5">
    <location>
        <begin position="14"/>
        <end position="24"/>
    </location>
</feature>
<comment type="catalytic activity">
    <reaction evidence="4">
        <text>L-aspartate + L-glutamine + ATP + H2O = L-asparagine + L-glutamate + AMP + diphosphate + H(+)</text>
        <dbReference type="Rhea" id="RHEA:12228"/>
        <dbReference type="ChEBI" id="CHEBI:15377"/>
        <dbReference type="ChEBI" id="CHEBI:15378"/>
        <dbReference type="ChEBI" id="CHEBI:29985"/>
        <dbReference type="ChEBI" id="CHEBI:29991"/>
        <dbReference type="ChEBI" id="CHEBI:30616"/>
        <dbReference type="ChEBI" id="CHEBI:33019"/>
        <dbReference type="ChEBI" id="CHEBI:58048"/>
        <dbReference type="ChEBI" id="CHEBI:58359"/>
        <dbReference type="ChEBI" id="CHEBI:456215"/>
        <dbReference type="EC" id="6.3.5.4"/>
    </reaction>
</comment>
<evidence type="ECO:0000256" key="1">
    <source>
        <dbReference type="ARBA" id="ARBA00005187"/>
    </source>
</evidence>
<evidence type="ECO:0000313" key="7">
    <source>
        <dbReference type="Proteomes" id="UP001596222"/>
    </source>
</evidence>
<dbReference type="EC" id="6.3.5.4" evidence="2"/>
<dbReference type="SUPFAM" id="SSF56235">
    <property type="entry name" value="N-terminal nucleophile aminohydrolases (Ntn hydrolases)"/>
    <property type="match status" value="1"/>
</dbReference>
<dbReference type="InterPro" id="IPR029055">
    <property type="entry name" value="Ntn_hydrolases_N"/>
</dbReference>
<dbReference type="EMBL" id="JBHSKJ010000004">
    <property type="protein sequence ID" value="MFC5144779.1"/>
    <property type="molecule type" value="Genomic_DNA"/>
</dbReference>
<dbReference type="PANTHER" id="PTHR43284:SF1">
    <property type="entry name" value="ASPARAGINE SYNTHETASE"/>
    <property type="match status" value="1"/>
</dbReference>
<dbReference type="RefSeq" id="WP_382038840.1">
    <property type="nucleotide sequence ID" value="NZ_JBHSKJ010000004.1"/>
</dbReference>
<protein>
    <recommendedName>
        <fullName evidence="2">asparagine synthase (glutamine-hydrolyzing)</fullName>
        <ecNumber evidence="2">6.3.5.4</ecNumber>
    </recommendedName>
</protein>
<gene>
    <name evidence="6" type="ORF">ACFPP6_08845</name>
</gene>